<accession>K0CB30</accession>
<proteinExistence type="predicted"/>
<keyword evidence="2" id="KW-0732">Signal</keyword>
<dbReference type="SUPFAM" id="SSF53850">
    <property type="entry name" value="Periplasmic binding protein-like II"/>
    <property type="match status" value="1"/>
</dbReference>
<dbReference type="EMBL" id="CP003466">
    <property type="protein sequence ID" value="AFT70749.1"/>
    <property type="molecule type" value="Genomic_DNA"/>
</dbReference>
<evidence type="ECO:0000313" key="4">
    <source>
        <dbReference type="Proteomes" id="UP000006286"/>
    </source>
</evidence>
<reference evidence="3 4" key="1">
    <citation type="journal article" date="2012" name="J. Bacteriol.">
        <title>Complete genome sequence of Alcanivorax dieselolei type strain B5.</title>
        <authorList>
            <person name="Lai Q."/>
            <person name="Li W."/>
            <person name="Shao Z."/>
        </authorList>
    </citation>
    <scope>NUCLEOTIDE SEQUENCE [LARGE SCALE GENOMIC DNA]</scope>
    <source>
        <strain evidence="4">DSM 16502 / CGMCC 1.3690 / B-5</strain>
    </source>
</reference>
<dbReference type="AlphaFoldDB" id="K0CB30"/>
<organism evidence="3 4">
    <name type="scientific">Alcanivorax dieselolei (strain DSM 16502 / CGMCC 1.3690 / MCCC 1A00001 / B-5)</name>
    <name type="common">Alloalcanivorax dieselolei</name>
    <dbReference type="NCBI Taxonomy" id="930169"/>
    <lineage>
        <taxon>Bacteria</taxon>
        <taxon>Pseudomonadati</taxon>
        <taxon>Pseudomonadota</taxon>
        <taxon>Gammaproteobacteria</taxon>
        <taxon>Oceanospirillales</taxon>
        <taxon>Alcanivoracaceae</taxon>
        <taxon>Alloalcanivorax</taxon>
    </lineage>
</organism>
<gene>
    <name evidence="3" type="ordered locus">B5T_02476</name>
</gene>
<feature type="chain" id="PRO_5003832171" description="TRAP transporter solute receptor, TAXI family" evidence="2">
    <location>
        <begin position="28"/>
        <end position="399"/>
    </location>
</feature>
<keyword evidence="1" id="KW-0175">Coiled coil</keyword>
<dbReference type="HOGENOM" id="CLU_733402_0_0_6"/>
<dbReference type="NCBIfam" id="TIGR02122">
    <property type="entry name" value="TRAP_TAXI"/>
    <property type="match status" value="1"/>
</dbReference>
<dbReference type="PATRIC" id="fig|930169.3.peg.2444"/>
<evidence type="ECO:0000313" key="3">
    <source>
        <dbReference type="EMBL" id="AFT70749.1"/>
    </source>
</evidence>
<name>K0CB30_ALCDB</name>
<protein>
    <recommendedName>
        <fullName evidence="5">TRAP transporter solute receptor, TAXI family</fullName>
    </recommendedName>
</protein>
<feature type="signal peptide" evidence="2">
    <location>
        <begin position="1"/>
        <end position="27"/>
    </location>
</feature>
<dbReference type="RefSeq" id="WP_014994820.1">
    <property type="nucleotide sequence ID" value="NC_018691.1"/>
</dbReference>
<evidence type="ECO:0008006" key="5">
    <source>
        <dbReference type="Google" id="ProtNLM"/>
    </source>
</evidence>
<feature type="coiled-coil region" evidence="1">
    <location>
        <begin position="346"/>
        <end position="373"/>
    </location>
</feature>
<dbReference type="eggNOG" id="COG2358">
    <property type="taxonomic scope" value="Bacteria"/>
</dbReference>
<evidence type="ECO:0000256" key="1">
    <source>
        <dbReference type="SAM" id="Coils"/>
    </source>
</evidence>
<dbReference type="InterPro" id="IPR011852">
    <property type="entry name" value="TRAP_TAXI"/>
</dbReference>
<dbReference type="Pfam" id="PF16868">
    <property type="entry name" value="NMT1_3"/>
    <property type="match status" value="1"/>
</dbReference>
<evidence type="ECO:0000256" key="2">
    <source>
        <dbReference type="SAM" id="SignalP"/>
    </source>
</evidence>
<dbReference type="Gene3D" id="3.40.190.10">
    <property type="entry name" value="Periplasmic binding protein-like II"/>
    <property type="match status" value="2"/>
</dbReference>
<dbReference type="Proteomes" id="UP000006286">
    <property type="component" value="Chromosome"/>
</dbReference>
<keyword evidence="4" id="KW-1185">Reference proteome</keyword>
<dbReference type="KEGG" id="adi:B5T_02476"/>
<dbReference type="SMR" id="K0CB30"/>
<dbReference type="OrthoDB" id="9776669at2"/>
<sequence>MKHSALFKTLVPALSAAALLTSPIASADDTDNFEWPRLLVVGTPGTGSASFASTNGWAPILQKEVGAVVRVVPEDNESMRYRRLTDRRDIALSSVAGSEMLYQIEGIGGYAPTKPVAQRIIWHHNDTPWGLVVSGDSKLQTVEDLKDGGYQVAKGMFSPAMISAVTDGLGAYLGLSEEQREQTLRFVPAGSYAENCRSVVEGKADVAWCSPISSVMSELEGAPGSIRWLPLDSDNTEGWNAFLEHRPMLIPTEISLGVTTARGIDGATSNFLYAVPADTEEDFVYNLVKWFHQSYDAYKGSHPMAARMSLEQFRAYLDRSPLPIHEGTVKYLREVGAWTEEDDAWNEAAAKKMEQWMQARQAAQAEASKARVKIDFENPDFVEILNKHTQGLERFRSRL</sequence>
<dbReference type="STRING" id="930169.B5T_02476"/>